<sequence>MEQEKKLLLLSLSDLFSKKILLYAFSPFLVSMILLAVAFFSLTDITIFGHQDTIAQNESFFAQIMDLSFIHSFTSWLTSFLIYTFGWFFILYLSIFIATIIIGFLTPFIIEEVQKRHYKEIQMIGYSNTIESIWLTLKWAMIMIGLFILLFPLYFIPGLNLIALHLPMYYFFHKMINYDISSHICSREEAKTIQTNNAMLLKIKTAFLYLVSLIPFAIFLGAIFFVIYLGHTYFMEVKKIRN</sequence>
<keyword evidence="2 5" id="KW-0812">Transmembrane</keyword>
<evidence type="ECO:0000256" key="3">
    <source>
        <dbReference type="ARBA" id="ARBA00022989"/>
    </source>
</evidence>
<keyword evidence="4 5" id="KW-0472">Membrane</keyword>
<evidence type="ECO:0000313" key="6">
    <source>
        <dbReference type="EMBL" id="SFV75719.1"/>
    </source>
</evidence>
<dbReference type="Pfam" id="PF07264">
    <property type="entry name" value="EI24"/>
    <property type="match status" value="1"/>
</dbReference>
<evidence type="ECO:0000256" key="1">
    <source>
        <dbReference type="ARBA" id="ARBA00004141"/>
    </source>
</evidence>
<dbReference type="EMBL" id="FPHP01000045">
    <property type="protein sequence ID" value="SFV75719.1"/>
    <property type="molecule type" value="Genomic_DNA"/>
</dbReference>
<organism evidence="6">
    <name type="scientific">hydrothermal vent metagenome</name>
    <dbReference type="NCBI Taxonomy" id="652676"/>
    <lineage>
        <taxon>unclassified sequences</taxon>
        <taxon>metagenomes</taxon>
        <taxon>ecological metagenomes</taxon>
    </lineage>
</organism>
<feature type="transmembrane region" description="Helical" evidence="5">
    <location>
        <begin position="89"/>
        <end position="110"/>
    </location>
</feature>
<protein>
    <submittedName>
        <fullName evidence="6">Probable integral membrane protein Cj1452</fullName>
    </submittedName>
</protein>
<comment type="subcellular location">
    <subcellularLocation>
        <location evidence="1">Membrane</location>
        <topology evidence="1">Multi-pass membrane protein</topology>
    </subcellularLocation>
</comment>
<evidence type="ECO:0000256" key="2">
    <source>
        <dbReference type="ARBA" id="ARBA00022692"/>
    </source>
</evidence>
<name>A0A1W1D529_9ZZZZ</name>
<evidence type="ECO:0000256" key="5">
    <source>
        <dbReference type="SAM" id="Phobius"/>
    </source>
</evidence>
<feature type="transmembrane region" description="Helical" evidence="5">
    <location>
        <begin position="206"/>
        <end position="229"/>
    </location>
</feature>
<keyword evidence="3 5" id="KW-1133">Transmembrane helix</keyword>
<feature type="transmembrane region" description="Helical" evidence="5">
    <location>
        <begin position="20"/>
        <end position="48"/>
    </location>
</feature>
<evidence type="ECO:0000256" key="4">
    <source>
        <dbReference type="ARBA" id="ARBA00023136"/>
    </source>
</evidence>
<accession>A0A1W1D529</accession>
<reference evidence="6" key="1">
    <citation type="submission" date="2016-10" db="EMBL/GenBank/DDBJ databases">
        <authorList>
            <person name="de Groot N.N."/>
        </authorList>
    </citation>
    <scope>NUCLEOTIDE SEQUENCE</scope>
</reference>
<proteinExistence type="predicted"/>
<dbReference type="AlphaFoldDB" id="A0A1W1D529"/>
<dbReference type="InterPro" id="IPR059112">
    <property type="entry name" value="CysZ/EI24"/>
</dbReference>
<gene>
    <name evidence="6" type="ORF">MNB_SM-3-1155</name>
</gene>